<sequence>MIMDSRTVLYKLKDYKSPKSKITQLIKKNELIQIRRGLFETDPSAPPYALLSAVYGPSYLSFEYALYWYNIIHERVSVITGAVFGKNKIKEFQTPFGFYLYQPVPKAVYPYDVGIFTENGYSWQIASPEKALCDTLYKAPPLKNVFELRSFLFDCLGMEERVLRSLKNNDIRFLAPRYGRKNTMLLLQFLEGA</sequence>
<name>A0A975F156_9SPIR</name>
<reference evidence="1" key="1">
    <citation type="submission" date="2020-05" db="EMBL/GenBank/DDBJ databases">
        <authorList>
            <person name="Zeng H."/>
            <person name="Chan Y.K."/>
            <person name="Watt R.M."/>
        </authorList>
    </citation>
    <scope>NUCLEOTIDE SEQUENCE</scope>
    <source>
        <strain evidence="1">ATCC 700773</strain>
    </source>
</reference>
<evidence type="ECO:0008006" key="3">
    <source>
        <dbReference type="Google" id="ProtNLM"/>
    </source>
</evidence>
<dbReference type="Proteomes" id="UP000671995">
    <property type="component" value="Chromosome"/>
</dbReference>
<accession>A0A975F156</accession>
<protein>
    <recommendedName>
        <fullName evidence="3">Transcriptional regulator, AbiEi antitoxin, Type IV TA system</fullName>
    </recommendedName>
</protein>
<evidence type="ECO:0000313" key="2">
    <source>
        <dbReference type="Proteomes" id="UP000671995"/>
    </source>
</evidence>
<evidence type="ECO:0000313" key="1">
    <source>
        <dbReference type="EMBL" id="QTQ12453.1"/>
    </source>
</evidence>
<dbReference type="EMBL" id="CP054257">
    <property type="protein sequence ID" value="QTQ12453.1"/>
    <property type="molecule type" value="Genomic_DNA"/>
</dbReference>
<gene>
    <name evidence="1" type="ORF">HRI96_09760</name>
</gene>
<proteinExistence type="predicted"/>
<organism evidence="1 2">
    <name type="scientific">Treponema parvum</name>
    <dbReference type="NCBI Taxonomy" id="138851"/>
    <lineage>
        <taxon>Bacteria</taxon>
        <taxon>Pseudomonadati</taxon>
        <taxon>Spirochaetota</taxon>
        <taxon>Spirochaetia</taxon>
        <taxon>Spirochaetales</taxon>
        <taxon>Treponemataceae</taxon>
        <taxon>Treponema</taxon>
    </lineage>
</organism>
<dbReference type="RefSeq" id="WP_210117165.1">
    <property type="nucleotide sequence ID" value="NZ_CP054257.1"/>
</dbReference>
<reference evidence="1" key="2">
    <citation type="journal article" date="2021" name="Microbiol. Resour. Announc.">
        <title>Complete Genome Sequences of Three Human Oral Treponema parvum Isolates.</title>
        <authorList>
            <person name="Zeng H."/>
            <person name="Watt R.M."/>
        </authorList>
    </citation>
    <scope>NUCLEOTIDE SEQUENCE</scope>
    <source>
        <strain evidence="1">ATCC 700773</strain>
    </source>
</reference>
<dbReference type="AlphaFoldDB" id="A0A975F156"/>